<reference evidence="1 2" key="1">
    <citation type="journal article" date="2018" name="Front. Plant Sci.">
        <title>Red Clover (Trifolium pratense) and Zigzag Clover (T. medium) - A Picture of Genomic Similarities and Differences.</title>
        <authorList>
            <person name="Dluhosova J."/>
            <person name="Istvanek J."/>
            <person name="Nedelnik J."/>
            <person name="Repkova J."/>
        </authorList>
    </citation>
    <scope>NUCLEOTIDE SEQUENCE [LARGE SCALE GENOMIC DNA]</scope>
    <source>
        <strain evidence="2">cv. 10/8</strain>
        <tissue evidence="1">Leaf</tissue>
    </source>
</reference>
<comment type="caution">
    <text evidence="1">The sequence shown here is derived from an EMBL/GenBank/DDBJ whole genome shotgun (WGS) entry which is preliminary data.</text>
</comment>
<dbReference type="AlphaFoldDB" id="A0A392TFG0"/>
<dbReference type="Proteomes" id="UP000265520">
    <property type="component" value="Unassembled WGS sequence"/>
</dbReference>
<organism evidence="1 2">
    <name type="scientific">Trifolium medium</name>
    <dbReference type="NCBI Taxonomy" id="97028"/>
    <lineage>
        <taxon>Eukaryota</taxon>
        <taxon>Viridiplantae</taxon>
        <taxon>Streptophyta</taxon>
        <taxon>Embryophyta</taxon>
        <taxon>Tracheophyta</taxon>
        <taxon>Spermatophyta</taxon>
        <taxon>Magnoliopsida</taxon>
        <taxon>eudicotyledons</taxon>
        <taxon>Gunneridae</taxon>
        <taxon>Pentapetalae</taxon>
        <taxon>rosids</taxon>
        <taxon>fabids</taxon>
        <taxon>Fabales</taxon>
        <taxon>Fabaceae</taxon>
        <taxon>Papilionoideae</taxon>
        <taxon>50 kb inversion clade</taxon>
        <taxon>NPAAA clade</taxon>
        <taxon>Hologalegina</taxon>
        <taxon>IRL clade</taxon>
        <taxon>Trifolieae</taxon>
        <taxon>Trifolium</taxon>
    </lineage>
</organism>
<keyword evidence="2" id="KW-1185">Reference proteome</keyword>
<name>A0A392TFG0_9FABA</name>
<accession>A0A392TFG0</accession>
<protein>
    <submittedName>
        <fullName evidence="1">Uncharacterized protein</fullName>
    </submittedName>
</protein>
<evidence type="ECO:0000313" key="1">
    <source>
        <dbReference type="EMBL" id="MCI59147.1"/>
    </source>
</evidence>
<sequence>IVAASAVVADCAAAAVVAVGFEGENEGLKIVVFVVQLHGVEVVKAENDRGMLKKNLAFGAETE</sequence>
<feature type="non-terminal residue" evidence="1">
    <location>
        <position position="1"/>
    </location>
</feature>
<proteinExistence type="predicted"/>
<evidence type="ECO:0000313" key="2">
    <source>
        <dbReference type="Proteomes" id="UP000265520"/>
    </source>
</evidence>
<dbReference type="EMBL" id="LXQA010558163">
    <property type="protein sequence ID" value="MCI59147.1"/>
    <property type="molecule type" value="Genomic_DNA"/>
</dbReference>